<reference evidence="4" key="1">
    <citation type="submission" date="2021-07" db="EMBL/GenBank/DDBJ databases">
        <authorList>
            <person name="Durling M."/>
        </authorList>
    </citation>
    <scope>NUCLEOTIDE SEQUENCE</scope>
</reference>
<evidence type="ECO:0000313" key="5">
    <source>
        <dbReference type="Proteomes" id="UP000701801"/>
    </source>
</evidence>
<gene>
    <name evidence="4" type="ORF">HYALB_00007988</name>
</gene>
<evidence type="ECO:0000259" key="3">
    <source>
        <dbReference type="PROSITE" id="PS50097"/>
    </source>
</evidence>
<dbReference type="Gene3D" id="3.30.710.10">
    <property type="entry name" value="Potassium Channel Kv1.1, Chain A"/>
    <property type="match status" value="1"/>
</dbReference>
<feature type="region of interest" description="Disordered" evidence="2">
    <location>
        <begin position="1"/>
        <end position="22"/>
    </location>
</feature>
<organism evidence="4 5">
    <name type="scientific">Hymenoscyphus albidus</name>
    <dbReference type="NCBI Taxonomy" id="595503"/>
    <lineage>
        <taxon>Eukaryota</taxon>
        <taxon>Fungi</taxon>
        <taxon>Dikarya</taxon>
        <taxon>Ascomycota</taxon>
        <taxon>Pezizomycotina</taxon>
        <taxon>Leotiomycetes</taxon>
        <taxon>Helotiales</taxon>
        <taxon>Helotiaceae</taxon>
        <taxon>Hymenoscyphus</taxon>
    </lineage>
</organism>
<keyword evidence="1" id="KW-0175">Coiled coil</keyword>
<evidence type="ECO:0000256" key="1">
    <source>
        <dbReference type="SAM" id="Coils"/>
    </source>
</evidence>
<dbReference type="SUPFAM" id="SSF54695">
    <property type="entry name" value="POZ domain"/>
    <property type="match status" value="1"/>
</dbReference>
<feature type="domain" description="BTB" evidence="3">
    <location>
        <begin position="33"/>
        <end position="136"/>
    </location>
</feature>
<comment type="caution">
    <text evidence="4">The sequence shown here is derived from an EMBL/GenBank/DDBJ whole genome shotgun (WGS) entry which is preliminary data.</text>
</comment>
<dbReference type="AlphaFoldDB" id="A0A9N9PXC6"/>
<dbReference type="Proteomes" id="UP000701801">
    <property type="component" value="Unassembled WGS sequence"/>
</dbReference>
<proteinExistence type="predicted"/>
<dbReference type="EMBL" id="CAJVRM010000025">
    <property type="protein sequence ID" value="CAG8971595.1"/>
    <property type="molecule type" value="Genomic_DNA"/>
</dbReference>
<protein>
    <recommendedName>
        <fullName evidence="3">BTB domain-containing protein</fullName>
    </recommendedName>
</protein>
<keyword evidence="5" id="KW-1185">Reference proteome</keyword>
<feature type="coiled-coil region" evidence="1">
    <location>
        <begin position="309"/>
        <end position="336"/>
    </location>
</feature>
<sequence>MAPRKRKRARVDSISEQSPSPSPIIFRIPGQTPDTLLSVLGQDYHVHSMLLKLHSNYFRRFLDSPDKSGERASHDFRYHYITVFDDDECGWSLESVEKATPATPAEVSRYYCREEESTAFHHLLCTMYNRKYAIQNVSALKSLTKIADFFCALPIVSATIVETVMTGPMTRTRMEEWSSRSEFSRNACEISRIAQKLRNPILFRDAIIEVVSRWDFHQEFLFEIGIKASDFFDGSTLQLIEREYTQVAKLLVRCSHRLLLRILDGRFWEIGKRVPAPEDESAWRSADFYYRIRLRIIEKLEGIYYHFVRPETREALDKLRQSIDELIQNNLVLDQSHCGPGELGMHEHAFLCAKISDDDLPWDTSEIDW</sequence>
<accession>A0A9N9PXC6</accession>
<evidence type="ECO:0000256" key="2">
    <source>
        <dbReference type="SAM" id="MobiDB-lite"/>
    </source>
</evidence>
<dbReference type="InterPro" id="IPR011333">
    <property type="entry name" value="SKP1/BTB/POZ_sf"/>
</dbReference>
<name>A0A9N9PXC6_9HELO</name>
<dbReference type="PROSITE" id="PS50097">
    <property type="entry name" value="BTB"/>
    <property type="match status" value="1"/>
</dbReference>
<dbReference type="OrthoDB" id="2129688at2759"/>
<dbReference type="InterPro" id="IPR000210">
    <property type="entry name" value="BTB/POZ_dom"/>
</dbReference>
<evidence type="ECO:0000313" key="4">
    <source>
        <dbReference type="EMBL" id="CAG8971595.1"/>
    </source>
</evidence>